<sequence>MVYVGLGCCIAVSQMREFEINVMLVIEEKIAMIVVIVNVDYYYNYCYPLLILINVESFIQVCCMNPADIDLILVVDLMHIMNECLSVVFAKEVYVGFKMCMKKTKMITMLNTGEVDLLTCGACYYGEFEFTQLDGMYLKNVVVLCVGYDDEDEYYENDDYQVDCYWQDGQEDQDNEADEDYVIGGAYIVNVSGGVANKGAVDITADVDYSEVQVEIVQSEFDYYSVYQCCY</sequence>
<name>A0A5J4V7J7_9EUKA</name>
<accession>A0A5J4V7J7</accession>
<comment type="caution">
    <text evidence="1">The sequence shown here is derived from an EMBL/GenBank/DDBJ whole genome shotgun (WGS) entry which is preliminary data.</text>
</comment>
<dbReference type="Proteomes" id="UP000324800">
    <property type="component" value="Unassembled WGS sequence"/>
</dbReference>
<dbReference type="EMBL" id="SNRW01009200">
    <property type="protein sequence ID" value="KAA6378360.1"/>
    <property type="molecule type" value="Genomic_DNA"/>
</dbReference>
<protein>
    <submittedName>
        <fullName evidence="1">Uncharacterized protein</fullName>
    </submittedName>
</protein>
<evidence type="ECO:0000313" key="2">
    <source>
        <dbReference type="Proteomes" id="UP000324800"/>
    </source>
</evidence>
<gene>
    <name evidence="1" type="ORF">EZS28_026114</name>
</gene>
<organism evidence="1 2">
    <name type="scientific">Streblomastix strix</name>
    <dbReference type="NCBI Taxonomy" id="222440"/>
    <lineage>
        <taxon>Eukaryota</taxon>
        <taxon>Metamonada</taxon>
        <taxon>Preaxostyla</taxon>
        <taxon>Oxymonadida</taxon>
        <taxon>Streblomastigidae</taxon>
        <taxon>Streblomastix</taxon>
    </lineage>
</organism>
<dbReference type="AlphaFoldDB" id="A0A5J4V7J7"/>
<proteinExistence type="predicted"/>
<evidence type="ECO:0000313" key="1">
    <source>
        <dbReference type="EMBL" id="KAA6378360.1"/>
    </source>
</evidence>
<reference evidence="1 2" key="1">
    <citation type="submission" date="2019-03" db="EMBL/GenBank/DDBJ databases">
        <title>Single cell metagenomics reveals metabolic interactions within the superorganism composed of flagellate Streblomastix strix and complex community of Bacteroidetes bacteria on its surface.</title>
        <authorList>
            <person name="Treitli S.C."/>
            <person name="Kolisko M."/>
            <person name="Husnik F."/>
            <person name="Keeling P."/>
            <person name="Hampl V."/>
        </authorList>
    </citation>
    <scope>NUCLEOTIDE SEQUENCE [LARGE SCALE GENOMIC DNA]</scope>
    <source>
        <strain evidence="1">ST1C</strain>
    </source>
</reference>